<gene>
    <name evidence="6" type="ORF">CLODIP_2_CD08725</name>
</gene>
<evidence type="ECO:0000256" key="1">
    <source>
        <dbReference type="ARBA" id="ARBA00004123"/>
    </source>
</evidence>
<dbReference type="FunFam" id="1.10.10.10:FF:000116">
    <property type="entry name" value="DNA-directed RNA polymerase III subunit RPC6"/>
    <property type="match status" value="1"/>
</dbReference>
<dbReference type="AlphaFoldDB" id="A0A8S1BXR6"/>
<dbReference type="PANTHER" id="PTHR12780">
    <property type="entry name" value="RNA POLYMERASE III DNA DIRECTED , 39KD SUBUNIT-RELATED"/>
    <property type="match status" value="1"/>
</dbReference>
<comment type="similarity">
    <text evidence="2">Belongs to the eukaryotic RPC34/RPC39 RNA polymerase subunit family.</text>
</comment>
<keyword evidence="4" id="KW-0804">Transcription</keyword>
<evidence type="ECO:0000313" key="6">
    <source>
        <dbReference type="EMBL" id="CAB3360567.1"/>
    </source>
</evidence>
<dbReference type="GO" id="GO:0005666">
    <property type="term" value="C:RNA polymerase III complex"/>
    <property type="evidence" value="ECO:0007669"/>
    <property type="project" value="InterPro"/>
</dbReference>
<dbReference type="InterPro" id="IPR007832">
    <property type="entry name" value="RNA_pol_Rpc34"/>
</dbReference>
<dbReference type="OrthoDB" id="613763at2759"/>
<dbReference type="InterPro" id="IPR016049">
    <property type="entry name" value="RNA_pol_Rpc34-like"/>
</dbReference>
<protein>
    <recommendedName>
        <fullName evidence="8">DNA-directed RNA polymerase III subunit RPC6</fullName>
    </recommendedName>
</protein>
<sequence>MDTAKVQAKILDVLKSAPNGIDEKARKQLFEDCDSSNILTVFNGLLAQGKIEILADEHKNLIYKLKEANLIPGLEKIEDQIVYDHIARSGNQGIWVRDIRTKTNLPMHTLSKILKQLESKKLVKSVKSVLAVKRKVYMLYDVMPDSRVTGGTFYQEQEFDVEFTDLLTQETLKCLTKKAESVAKLETGPLEILTRSFVTISDILKFICRTKIFNVQIKDNDIQKILQCLSFDGKIECSSRVEPSGETVECFRAVAPLISTPSIVRMPCGACPLSEKCSLTGRITPSNCKYFTDWLNLDSNELIQLFFNQNRKMSGAAGPVGRPMKYPYTLSAKIAQFPFKWHVNNQWIWKYYLIGVAVCTPLFYKIQKGANSAANKAKWAESQKKSGH</sequence>
<reference evidence="6 7" key="1">
    <citation type="submission" date="2020-04" db="EMBL/GenBank/DDBJ databases">
        <authorList>
            <person name="Alioto T."/>
            <person name="Alioto T."/>
            <person name="Gomez Garrido J."/>
        </authorList>
    </citation>
    <scope>NUCLEOTIDE SEQUENCE [LARGE SCALE GENOMIC DNA]</scope>
</reference>
<proteinExistence type="inferred from homology"/>
<dbReference type="InterPro" id="IPR036388">
    <property type="entry name" value="WH-like_DNA-bd_sf"/>
</dbReference>
<dbReference type="EMBL" id="CADEPI010000003">
    <property type="protein sequence ID" value="CAB3360567.1"/>
    <property type="molecule type" value="Genomic_DNA"/>
</dbReference>
<organism evidence="6 7">
    <name type="scientific">Cloeon dipterum</name>
    <dbReference type="NCBI Taxonomy" id="197152"/>
    <lineage>
        <taxon>Eukaryota</taxon>
        <taxon>Metazoa</taxon>
        <taxon>Ecdysozoa</taxon>
        <taxon>Arthropoda</taxon>
        <taxon>Hexapoda</taxon>
        <taxon>Insecta</taxon>
        <taxon>Pterygota</taxon>
        <taxon>Palaeoptera</taxon>
        <taxon>Ephemeroptera</taxon>
        <taxon>Pisciforma</taxon>
        <taxon>Baetidae</taxon>
        <taxon>Cloeon</taxon>
    </lineage>
</organism>
<dbReference type="InterPro" id="IPR036390">
    <property type="entry name" value="WH_DNA-bd_sf"/>
</dbReference>
<dbReference type="GO" id="GO:0005737">
    <property type="term" value="C:cytoplasm"/>
    <property type="evidence" value="ECO:0007669"/>
    <property type="project" value="UniProtKB-ARBA"/>
</dbReference>
<evidence type="ECO:0000313" key="7">
    <source>
        <dbReference type="Proteomes" id="UP000494165"/>
    </source>
</evidence>
<evidence type="ECO:0000256" key="4">
    <source>
        <dbReference type="ARBA" id="ARBA00023163"/>
    </source>
</evidence>
<evidence type="ECO:0000256" key="2">
    <source>
        <dbReference type="ARBA" id="ARBA00011038"/>
    </source>
</evidence>
<dbReference type="Pfam" id="PF05158">
    <property type="entry name" value="RNA_pol_Rpc34"/>
    <property type="match status" value="1"/>
</dbReference>
<evidence type="ECO:0000256" key="5">
    <source>
        <dbReference type="ARBA" id="ARBA00023242"/>
    </source>
</evidence>
<keyword evidence="3" id="KW-0240">DNA-directed RNA polymerase</keyword>
<dbReference type="GO" id="GO:0006383">
    <property type="term" value="P:transcription by RNA polymerase III"/>
    <property type="evidence" value="ECO:0007669"/>
    <property type="project" value="InterPro"/>
</dbReference>
<accession>A0A8S1BXR6</accession>
<keyword evidence="7" id="KW-1185">Reference proteome</keyword>
<dbReference type="SUPFAM" id="SSF46785">
    <property type="entry name" value="Winged helix' DNA-binding domain"/>
    <property type="match status" value="2"/>
</dbReference>
<dbReference type="GO" id="GO:0005654">
    <property type="term" value="C:nucleoplasm"/>
    <property type="evidence" value="ECO:0007669"/>
    <property type="project" value="UniProtKB-ARBA"/>
</dbReference>
<dbReference type="Proteomes" id="UP000494165">
    <property type="component" value="Unassembled WGS sequence"/>
</dbReference>
<keyword evidence="5" id="KW-0539">Nucleus</keyword>
<comment type="caution">
    <text evidence="6">The sequence shown here is derived from an EMBL/GenBank/DDBJ whole genome shotgun (WGS) entry which is preliminary data.</text>
</comment>
<evidence type="ECO:0000256" key="3">
    <source>
        <dbReference type="ARBA" id="ARBA00022478"/>
    </source>
</evidence>
<dbReference type="Gene3D" id="1.10.10.10">
    <property type="entry name" value="Winged helix-like DNA-binding domain superfamily/Winged helix DNA-binding domain"/>
    <property type="match status" value="2"/>
</dbReference>
<name>A0A8S1BXR6_9INSE</name>
<evidence type="ECO:0008006" key="8">
    <source>
        <dbReference type="Google" id="ProtNLM"/>
    </source>
</evidence>
<comment type="subcellular location">
    <subcellularLocation>
        <location evidence="1">Nucleus</location>
    </subcellularLocation>
</comment>